<dbReference type="STRING" id="105696.A0A1Y2M8C8"/>
<dbReference type="GO" id="GO:0003723">
    <property type="term" value="F:RNA binding"/>
    <property type="evidence" value="ECO:0007669"/>
    <property type="project" value="TreeGrafter"/>
</dbReference>
<dbReference type="GO" id="GO:0004525">
    <property type="term" value="F:ribonuclease III activity"/>
    <property type="evidence" value="ECO:0007669"/>
    <property type="project" value="InterPro"/>
</dbReference>
<dbReference type="OMA" id="NPRAHGN"/>
<dbReference type="InParanoid" id="A0A1Y2M8C8"/>
<keyword evidence="4" id="KW-1185">Reference proteome</keyword>
<evidence type="ECO:0000313" key="3">
    <source>
        <dbReference type="EMBL" id="OSS52365.1"/>
    </source>
</evidence>
<dbReference type="InterPro" id="IPR036389">
    <property type="entry name" value="RNase_III_sf"/>
</dbReference>
<protein>
    <recommendedName>
        <fullName evidence="2">RNase III domain-containing protein</fullName>
    </recommendedName>
</protein>
<evidence type="ECO:0000313" key="4">
    <source>
        <dbReference type="Proteomes" id="UP000193240"/>
    </source>
</evidence>
<dbReference type="PANTHER" id="PTHR14950">
    <property type="entry name" value="DICER-RELATED"/>
    <property type="match status" value="1"/>
</dbReference>
<feature type="domain" description="RNase III" evidence="2">
    <location>
        <begin position="4"/>
        <end position="130"/>
    </location>
</feature>
<dbReference type="EMBL" id="KZ107839">
    <property type="protein sequence ID" value="OSS52365.1"/>
    <property type="molecule type" value="Genomic_DNA"/>
</dbReference>
<dbReference type="GO" id="GO:0005634">
    <property type="term" value="C:nucleus"/>
    <property type="evidence" value="ECO:0007669"/>
    <property type="project" value="TreeGrafter"/>
</dbReference>
<dbReference type="CDD" id="cd00593">
    <property type="entry name" value="RIBOc"/>
    <property type="match status" value="1"/>
</dbReference>
<dbReference type="PROSITE" id="PS50142">
    <property type="entry name" value="RNASE_3_2"/>
    <property type="match status" value="1"/>
</dbReference>
<dbReference type="Pfam" id="PF14622">
    <property type="entry name" value="Ribonucleas_3_3"/>
    <property type="match status" value="1"/>
</dbReference>
<name>A0A1Y2M8C8_EPING</name>
<accession>A0A1Y2M8C8</accession>
<keyword evidence="1" id="KW-0378">Hydrolase</keyword>
<gene>
    <name evidence="3" type="ORF">B5807_01864</name>
</gene>
<dbReference type="GO" id="GO:0030422">
    <property type="term" value="P:siRNA processing"/>
    <property type="evidence" value="ECO:0007669"/>
    <property type="project" value="TreeGrafter"/>
</dbReference>
<reference evidence="3 4" key="1">
    <citation type="journal article" date="2017" name="Genome Announc.">
        <title>Genome sequence of the saprophytic ascomycete Epicoccum nigrum ICMP 19927 strain isolated from New Zealand.</title>
        <authorList>
            <person name="Fokin M."/>
            <person name="Fleetwood D."/>
            <person name="Weir B.S."/>
            <person name="Villas-Boas S.G."/>
        </authorList>
    </citation>
    <scope>NUCLEOTIDE SEQUENCE [LARGE SCALE GENOMIC DNA]</scope>
    <source>
        <strain evidence="3 4">ICMP 19927</strain>
    </source>
</reference>
<organism evidence="3 4">
    <name type="scientific">Epicoccum nigrum</name>
    <name type="common">Soil fungus</name>
    <name type="synonym">Epicoccum purpurascens</name>
    <dbReference type="NCBI Taxonomy" id="105696"/>
    <lineage>
        <taxon>Eukaryota</taxon>
        <taxon>Fungi</taxon>
        <taxon>Dikarya</taxon>
        <taxon>Ascomycota</taxon>
        <taxon>Pezizomycotina</taxon>
        <taxon>Dothideomycetes</taxon>
        <taxon>Pleosporomycetidae</taxon>
        <taxon>Pleosporales</taxon>
        <taxon>Pleosporineae</taxon>
        <taxon>Didymellaceae</taxon>
        <taxon>Epicoccum</taxon>
    </lineage>
</organism>
<dbReference type="GO" id="GO:0005737">
    <property type="term" value="C:cytoplasm"/>
    <property type="evidence" value="ECO:0007669"/>
    <property type="project" value="TreeGrafter"/>
</dbReference>
<dbReference type="SUPFAM" id="SSF69065">
    <property type="entry name" value="RNase III domain-like"/>
    <property type="match status" value="1"/>
</dbReference>
<proteinExistence type="predicted"/>
<sequence>MSYYESLQHQLHYTFHDTRLLEEAFIADGAVKSRNDLDTPPSGNKRLALIGDAVLRLSVLEEWFPGGGNTETGHNMIQEVGTNEKLKAVAEKWQLTKWLKENPCQAGKEAKTTLASTVEAIIGAVWFDCNRNLAEVQRLIKRLQA</sequence>
<dbReference type="SMART" id="SM00535">
    <property type="entry name" value="RIBOc"/>
    <property type="match status" value="1"/>
</dbReference>
<dbReference type="AlphaFoldDB" id="A0A1Y2M8C8"/>
<dbReference type="PANTHER" id="PTHR14950:SF62">
    <property type="entry name" value="DICER-LIKE PROTEIN 1"/>
    <property type="match status" value="1"/>
</dbReference>
<dbReference type="Proteomes" id="UP000193240">
    <property type="component" value="Unassembled WGS sequence"/>
</dbReference>
<dbReference type="InterPro" id="IPR000999">
    <property type="entry name" value="RNase_III_dom"/>
</dbReference>
<evidence type="ECO:0000256" key="1">
    <source>
        <dbReference type="ARBA" id="ARBA00022801"/>
    </source>
</evidence>
<evidence type="ECO:0000259" key="2">
    <source>
        <dbReference type="PROSITE" id="PS50142"/>
    </source>
</evidence>
<dbReference type="Gene3D" id="1.10.1520.10">
    <property type="entry name" value="Ribonuclease III domain"/>
    <property type="match status" value="1"/>
</dbReference>